<dbReference type="PANTHER" id="PTHR30472:SF25">
    <property type="entry name" value="ABC TRANSPORTER PERMEASE PROTEIN MJ0876-RELATED"/>
    <property type="match status" value="1"/>
</dbReference>
<dbReference type="CDD" id="cd06550">
    <property type="entry name" value="TM_ABC_iron-siderophores_like"/>
    <property type="match status" value="1"/>
</dbReference>
<evidence type="ECO:0000313" key="10">
    <source>
        <dbReference type="EMBL" id="RNI20359.1"/>
    </source>
</evidence>
<keyword evidence="11" id="KW-1185">Reference proteome</keyword>
<dbReference type="Proteomes" id="UP000271678">
    <property type="component" value="Unassembled WGS sequence"/>
</dbReference>
<evidence type="ECO:0000256" key="2">
    <source>
        <dbReference type="ARBA" id="ARBA00007935"/>
    </source>
</evidence>
<dbReference type="GO" id="GO:0022857">
    <property type="term" value="F:transmembrane transporter activity"/>
    <property type="evidence" value="ECO:0007669"/>
    <property type="project" value="InterPro"/>
</dbReference>
<feature type="transmembrane region" description="Helical" evidence="9">
    <location>
        <begin position="31"/>
        <end position="52"/>
    </location>
</feature>
<keyword evidence="4" id="KW-1003">Cell membrane</keyword>
<feature type="transmembrane region" description="Helical" evidence="9">
    <location>
        <begin position="269"/>
        <end position="296"/>
    </location>
</feature>
<accession>A0A3M9M480</accession>
<dbReference type="InterPro" id="IPR037294">
    <property type="entry name" value="ABC_BtuC-like"/>
</dbReference>
<dbReference type="Gene3D" id="1.10.3470.10">
    <property type="entry name" value="ABC transporter involved in vitamin B12 uptake, BtuC"/>
    <property type="match status" value="1"/>
</dbReference>
<evidence type="ECO:0000256" key="6">
    <source>
        <dbReference type="ARBA" id="ARBA00022989"/>
    </source>
</evidence>
<dbReference type="SUPFAM" id="SSF81345">
    <property type="entry name" value="ABC transporter involved in vitamin B12 uptake, BtuC"/>
    <property type="match status" value="1"/>
</dbReference>
<feature type="region of interest" description="Disordered" evidence="8">
    <location>
        <begin position="1"/>
        <end position="25"/>
    </location>
</feature>
<keyword evidence="5 9" id="KW-0812">Transmembrane</keyword>
<sequence length="369" mass="37330">MDSTVSPTKASGRAPLPAPAGRRGPSRASRVALVTVVLVVAVVVVAVLSASVGQFDATPRQVVSSFGRGLFHSLDGQRSQVDTVLWNIRFPRVALGLVAGAALAVAGAVMQGVFANPLAEPSIIGVNSGASVGATLVIVTGAAVDTPWLLPAAAFASALLVTLVVWALAQGGGKAAVLTLVLTGIAVNAITASATSFLIFLGDTSAREEVIFWQLGSLADASWSGVVWMSAVFAAGFAGCMAIRRRLDALALGDASATASGVNVERLRIVAILLACLLTGAAVAFGGVIAFVGLIVPHAIRLLVGPSHRHLVPLSALGGAVLLEAADIAARTVIPFADMPIGIFTALAGGPVFLLLLRRTLRGHGVGAR</sequence>
<evidence type="ECO:0000256" key="9">
    <source>
        <dbReference type="SAM" id="Phobius"/>
    </source>
</evidence>
<protein>
    <submittedName>
        <fullName evidence="10">Iron ABC transporter permease</fullName>
    </submittedName>
</protein>
<dbReference type="GO" id="GO:0033214">
    <property type="term" value="P:siderophore-iron import into cell"/>
    <property type="evidence" value="ECO:0007669"/>
    <property type="project" value="TreeGrafter"/>
</dbReference>
<name>A0A3M9M480_9MICO</name>
<keyword evidence="3" id="KW-0813">Transport</keyword>
<evidence type="ECO:0000256" key="4">
    <source>
        <dbReference type="ARBA" id="ARBA00022475"/>
    </source>
</evidence>
<dbReference type="Pfam" id="PF01032">
    <property type="entry name" value="FecCD"/>
    <property type="match status" value="1"/>
</dbReference>
<evidence type="ECO:0000256" key="5">
    <source>
        <dbReference type="ARBA" id="ARBA00022692"/>
    </source>
</evidence>
<evidence type="ECO:0000256" key="1">
    <source>
        <dbReference type="ARBA" id="ARBA00004651"/>
    </source>
</evidence>
<evidence type="ECO:0000256" key="8">
    <source>
        <dbReference type="SAM" id="MobiDB-lite"/>
    </source>
</evidence>
<comment type="similarity">
    <text evidence="2">Belongs to the binding-protein-dependent transport system permease family. FecCD subfamily.</text>
</comment>
<organism evidence="10 11">
    <name type="scientific">Flexivirga caeni</name>
    <dbReference type="NCBI Taxonomy" id="2294115"/>
    <lineage>
        <taxon>Bacteria</taxon>
        <taxon>Bacillati</taxon>
        <taxon>Actinomycetota</taxon>
        <taxon>Actinomycetes</taxon>
        <taxon>Micrococcales</taxon>
        <taxon>Dermacoccaceae</taxon>
        <taxon>Flexivirga</taxon>
    </lineage>
</organism>
<reference evidence="10 11" key="1">
    <citation type="submission" date="2018-11" db="EMBL/GenBank/DDBJ databases">
        <title>Draft genome of Simplicispira Flexivirga sp. BO-16.</title>
        <authorList>
            <person name="Im W.T."/>
        </authorList>
    </citation>
    <scope>NUCLEOTIDE SEQUENCE [LARGE SCALE GENOMIC DNA]</scope>
    <source>
        <strain evidence="10 11">BO-16</strain>
    </source>
</reference>
<dbReference type="PANTHER" id="PTHR30472">
    <property type="entry name" value="FERRIC ENTEROBACTIN TRANSPORT SYSTEM PERMEASE PROTEIN"/>
    <property type="match status" value="1"/>
</dbReference>
<dbReference type="EMBL" id="RJJQ01000017">
    <property type="protein sequence ID" value="RNI20359.1"/>
    <property type="molecule type" value="Genomic_DNA"/>
</dbReference>
<keyword evidence="6 9" id="KW-1133">Transmembrane helix</keyword>
<feature type="transmembrane region" description="Helical" evidence="9">
    <location>
        <begin position="122"/>
        <end position="142"/>
    </location>
</feature>
<evidence type="ECO:0000313" key="11">
    <source>
        <dbReference type="Proteomes" id="UP000271678"/>
    </source>
</evidence>
<proteinExistence type="inferred from homology"/>
<dbReference type="OrthoDB" id="9782305at2"/>
<feature type="transmembrane region" description="Helical" evidence="9">
    <location>
        <begin position="221"/>
        <end position="243"/>
    </location>
</feature>
<feature type="transmembrane region" description="Helical" evidence="9">
    <location>
        <begin position="176"/>
        <end position="201"/>
    </location>
</feature>
<feature type="transmembrane region" description="Helical" evidence="9">
    <location>
        <begin position="148"/>
        <end position="169"/>
    </location>
</feature>
<evidence type="ECO:0000256" key="3">
    <source>
        <dbReference type="ARBA" id="ARBA00022448"/>
    </source>
</evidence>
<feature type="compositionally biased region" description="Low complexity" evidence="8">
    <location>
        <begin position="10"/>
        <end position="25"/>
    </location>
</feature>
<comment type="caution">
    <text evidence="10">The sequence shown here is derived from an EMBL/GenBank/DDBJ whole genome shotgun (WGS) entry which is preliminary data.</text>
</comment>
<comment type="subcellular location">
    <subcellularLocation>
        <location evidence="1">Cell membrane</location>
        <topology evidence="1">Multi-pass membrane protein</topology>
    </subcellularLocation>
</comment>
<evidence type="ECO:0000256" key="7">
    <source>
        <dbReference type="ARBA" id="ARBA00023136"/>
    </source>
</evidence>
<dbReference type="FunFam" id="1.10.3470.10:FF:000001">
    <property type="entry name" value="Vitamin B12 ABC transporter permease BtuC"/>
    <property type="match status" value="1"/>
</dbReference>
<keyword evidence="7 9" id="KW-0472">Membrane</keyword>
<dbReference type="InterPro" id="IPR000522">
    <property type="entry name" value="ABC_transptr_permease_BtuC"/>
</dbReference>
<feature type="transmembrane region" description="Helical" evidence="9">
    <location>
        <begin position="93"/>
        <end position="115"/>
    </location>
</feature>
<dbReference type="GO" id="GO:0005886">
    <property type="term" value="C:plasma membrane"/>
    <property type="evidence" value="ECO:0007669"/>
    <property type="project" value="UniProtKB-SubCell"/>
</dbReference>
<gene>
    <name evidence="10" type="ORF">EFY87_15405</name>
</gene>
<dbReference type="AlphaFoldDB" id="A0A3M9M480"/>
<feature type="transmembrane region" description="Helical" evidence="9">
    <location>
        <begin position="339"/>
        <end position="357"/>
    </location>
</feature>